<dbReference type="EMBL" id="CADEAL010003949">
    <property type="protein sequence ID" value="CAB1447536.1"/>
    <property type="molecule type" value="Genomic_DNA"/>
</dbReference>
<sequence length="109" mass="11947">MRRLTGGNRALAHSHACDTAERGTLALLRSPEQEEETAAAAEVHSSTSEITSHNKRRTPVCSVGREVFMRNEETVKMCDARLTVVWSSSTCLDGHFCPFLLESASPVTD</sequence>
<dbReference type="Proteomes" id="UP001153269">
    <property type="component" value="Unassembled WGS sequence"/>
</dbReference>
<organism evidence="2 3">
    <name type="scientific">Pleuronectes platessa</name>
    <name type="common">European plaice</name>
    <dbReference type="NCBI Taxonomy" id="8262"/>
    <lineage>
        <taxon>Eukaryota</taxon>
        <taxon>Metazoa</taxon>
        <taxon>Chordata</taxon>
        <taxon>Craniata</taxon>
        <taxon>Vertebrata</taxon>
        <taxon>Euteleostomi</taxon>
        <taxon>Actinopterygii</taxon>
        <taxon>Neopterygii</taxon>
        <taxon>Teleostei</taxon>
        <taxon>Neoteleostei</taxon>
        <taxon>Acanthomorphata</taxon>
        <taxon>Carangaria</taxon>
        <taxon>Pleuronectiformes</taxon>
        <taxon>Pleuronectoidei</taxon>
        <taxon>Pleuronectidae</taxon>
        <taxon>Pleuronectes</taxon>
    </lineage>
</organism>
<proteinExistence type="predicted"/>
<dbReference type="AlphaFoldDB" id="A0A9N7VDZ3"/>
<evidence type="ECO:0000256" key="1">
    <source>
        <dbReference type="SAM" id="MobiDB-lite"/>
    </source>
</evidence>
<feature type="region of interest" description="Disordered" evidence="1">
    <location>
        <begin position="31"/>
        <end position="56"/>
    </location>
</feature>
<evidence type="ECO:0000313" key="2">
    <source>
        <dbReference type="EMBL" id="CAB1447536.1"/>
    </source>
</evidence>
<keyword evidence="3" id="KW-1185">Reference proteome</keyword>
<comment type="caution">
    <text evidence="2">The sequence shown here is derived from an EMBL/GenBank/DDBJ whole genome shotgun (WGS) entry which is preliminary data.</text>
</comment>
<gene>
    <name evidence="2" type="ORF">PLEPLA_LOCUS35223</name>
</gene>
<accession>A0A9N7VDZ3</accession>
<protein>
    <submittedName>
        <fullName evidence="2">Uncharacterized protein</fullName>
    </submittedName>
</protein>
<evidence type="ECO:0000313" key="3">
    <source>
        <dbReference type="Proteomes" id="UP001153269"/>
    </source>
</evidence>
<reference evidence="2" key="1">
    <citation type="submission" date="2020-03" db="EMBL/GenBank/DDBJ databases">
        <authorList>
            <person name="Weist P."/>
        </authorList>
    </citation>
    <scope>NUCLEOTIDE SEQUENCE</scope>
</reference>
<name>A0A9N7VDZ3_PLEPL</name>
<feature type="compositionally biased region" description="Low complexity" evidence="1">
    <location>
        <begin position="38"/>
        <end position="49"/>
    </location>
</feature>